<dbReference type="Proteomes" id="UP001521116">
    <property type="component" value="Unassembled WGS sequence"/>
</dbReference>
<sequence length="382" mass="42678">MAAASVSHPRVVARWRAPDDDDDRYLGCSPPGPPQDLSMDLLLDAASHRALFKLKLPVGLRALQRRESMSRLDVQWDAVVLQLVRDTLTRRVRCKSTPDFLALRLVLKSAGSAFRPPYVAALTSKTKPWIRVLDLFRSLSAATELTLFLARHDAPAARLDTLAGLLRTTELRSIPGEVESLYHGQGGTEIAWPPPPPPSMPEHPPGSPPSYDELALSSPSRRAAGEPSRKRARGAEEGKASLPPSLRLEVSRLADAVASLEGDLPARVAALERQQERDQSRLADLVAEAAQRVKKELKTELEALLEQQLEEQWEHYEEGAVERLSEARDEVSEDIECKIDDRLLDIKAELSDALEEKMQDIEESIRREIEDESLEAVLRWRR</sequence>
<proteinExistence type="predicted"/>
<protein>
    <submittedName>
        <fullName evidence="3">Uncharacterized protein</fullName>
    </submittedName>
</protein>
<organism evidence="3 4">
    <name type="scientific">Neofusicoccum ribis</name>
    <dbReference type="NCBI Taxonomy" id="45134"/>
    <lineage>
        <taxon>Eukaryota</taxon>
        <taxon>Fungi</taxon>
        <taxon>Dikarya</taxon>
        <taxon>Ascomycota</taxon>
        <taxon>Pezizomycotina</taxon>
        <taxon>Dothideomycetes</taxon>
        <taxon>Dothideomycetes incertae sedis</taxon>
        <taxon>Botryosphaeriales</taxon>
        <taxon>Botryosphaeriaceae</taxon>
        <taxon>Neofusicoccum</taxon>
    </lineage>
</organism>
<feature type="region of interest" description="Disordered" evidence="2">
    <location>
        <begin position="184"/>
        <end position="243"/>
    </location>
</feature>
<dbReference type="EMBL" id="JAJVDC020000357">
    <property type="protein sequence ID" value="KAL1614788.1"/>
    <property type="molecule type" value="Genomic_DNA"/>
</dbReference>
<name>A0ABR3SA07_9PEZI</name>
<reference evidence="3 4" key="1">
    <citation type="submission" date="2024-02" db="EMBL/GenBank/DDBJ databases">
        <title>De novo assembly and annotation of 12 fungi associated with fruit tree decline syndrome in Ontario, Canada.</title>
        <authorList>
            <person name="Sulman M."/>
            <person name="Ellouze W."/>
            <person name="Ilyukhin E."/>
        </authorList>
    </citation>
    <scope>NUCLEOTIDE SEQUENCE [LARGE SCALE GENOMIC DNA]</scope>
    <source>
        <strain evidence="3 4">M1-105</strain>
    </source>
</reference>
<gene>
    <name evidence="3" type="ORF">SLS56_012012</name>
</gene>
<evidence type="ECO:0000313" key="3">
    <source>
        <dbReference type="EMBL" id="KAL1614788.1"/>
    </source>
</evidence>
<keyword evidence="4" id="KW-1185">Reference proteome</keyword>
<evidence type="ECO:0000313" key="4">
    <source>
        <dbReference type="Proteomes" id="UP001521116"/>
    </source>
</evidence>
<evidence type="ECO:0000256" key="1">
    <source>
        <dbReference type="SAM" id="Coils"/>
    </source>
</evidence>
<accession>A0ABR3SA07</accession>
<feature type="compositionally biased region" description="Basic and acidic residues" evidence="2">
    <location>
        <begin position="223"/>
        <end position="239"/>
    </location>
</feature>
<evidence type="ECO:0000256" key="2">
    <source>
        <dbReference type="SAM" id="MobiDB-lite"/>
    </source>
</evidence>
<comment type="caution">
    <text evidence="3">The sequence shown here is derived from an EMBL/GenBank/DDBJ whole genome shotgun (WGS) entry which is preliminary data.</text>
</comment>
<feature type="compositionally biased region" description="Pro residues" evidence="2">
    <location>
        <begin position="192"/>
        <end position="208"/>
    </location>
</feature>
<feature type="coiled-coil region" evidence="1">
    <location>
        <begin position="344"/>
        <end position="371"/>
    </location>
</feature>
<feature type="coiled-coil region" evidence="1">
    <location>
        <begin position="268"/>
        <end position="314"/>
    </location>
</feature>
<keyword evidence="1" id="KW-0175">Coiled coil</keyword>